<dbReference type="Proteomes" id="UP001190700">
    <property type="component" value="Unassembled WGS sequence"/>
</dbReference>
<dbReference type="EMBL" id="LGRX02033597">
    <property type="protein sequence ID" value="KAK3240594.1"/>
    <property type="molecule type" value="Genomic_DNA"/>
</dbReference>
<evidence type="ECO:0000313" key="2">
    <source>
        <dbReference type="EMBL" id="KAK3240594.1"/>
    </source>
</evidence>
<sequence>MIRFISKPLLTQRVPVALLQSNVCKSPPWQLQTWQYLSTPGEAGEPAAKVTKKSDNKKQEKWTGDLFDDMLGNWDTDKDDIVDRAAKPGETHAEVEGLGTMSAAGGAFLATFGALVVFVAGVSCVFGTVYGISSLIGPQKRKRKAAAEPVVDTPALEADLAQADLTRALTPLVQLQMELERLRMEPRSPEVDSRKASIKTQLKTMRNVYTQ</sequence>
<evidence type="ECO:0000313" key="3">
    <source>
        <dbReference type="Proteomes" id="UP001190700"/>
    </source>
</evidence>
<proteinExistence type="predicted"/>
<feature type="transmembrane region" description="Helical" evidence="1">
    <location>
        <begin position="107"/>
        <end position="133"/>
    </location>
</feature>
<reference evidence="2 3" key="1">
    <citation type="journal article" date="2015" name="Genome Biol. Evol.">
        <title>Comparative Genomics of a Bacterivorous Green Alga Reveals Evolutionary Causalities and Consequences of Phago-Mixotrophic Mode of Nutrition.</title>
        <authorList>
            <person name="Burns J.A."/>
            <person name="Paasch A."/>
            <person name="Narechania A."/>
            <person name="Kim E."/>
        </authorList>
    </citation>
    <scope>NUCLEOTIDE SEQUENCE [LARGE SCALE GENOMIC DNA]</scope>
    <source>
        <strain evidence="2 3">PLY_AMNH</strain>
    </source>
</reference>
<evidence type="ECO:0000256" key="1">
    <source>
        <dbReference type="SAM" id="Phobius"/>
    </source>
</evidence>
<protein>
    <recommendedName>
        <fullName evidence="4">Transmembrane protein</fullName>
    </recommendedName>
</protein>
<dbReference type="AlphaFoldDB" id="A0AAE0EUE8"/>
<keyword evidence="1" id="KW-0472">Membrane</keyword>
<gene>
    <name evidence="2" type="ORF">CYMTET_49579</name>
</gene>
<keyword evidence="3" id="KW-1185">Reference proteome</keyword>
<evidence type="ECO:0008006" key="4">
    <source>
        <dbReference type="Google" id="ProtNLM"/>
    </source>
</evidence>
<comment type="caution">
    <text evidence="2">The sequence shown here is derived from an EMBL/GenBank/DDBJ whole genome shotgun (WGS) entry which is preliminary data.</text>
</comment>
<organism evidence="2 3">
    <name type="scientific">Cymbomonas tetramitiformis</name>
    <dbReference type="NCBI Taxonomy" id="36881"/>
    <lineage>
        <taxon>Eukaryota</taxon>
        <taxon>Viridiplantae</taxon>
        <taxon>Chlorophyta</taxon>
        <taxon>Pyramimonadophyceae</taxon>
        <taxon>Pyramimonadales</taxon>
        <taxon>Pyramimonadaceae</taxon>
        <taxon>Cymbomonas</taxon>
    </lineage>
</organism>
<accession>A0AAE0EUE8</accession>
<keyword evidence="1" id="KW-0812">Transmembrane</keyword>
<keyword evidence="1" id="KW-1133">Transmembrane helix</keyword>
<name>A0AAE0EUE8_9CHLO</name>